<evidence type="ECO:0000313" key="3">
    <source>
        <dbReference type="EMBL" id="RKN47192.1"/>
    </source>
</evidence>
<proteinExistence type="inferred from homology"/>
<keyword evidence="2" id="KW-0175">Coiled coil</keyword>
<dbReference type="Gene3D" id="1.10.287.1060">
    <property type="entry name" value="ESAT-6-like"/>
    <property type="match status" value="1"/>
</dbReference>
<dbReference type="SUPFAM" id="SSF140453">
    <property type="entry name" value="EsxAB dimer-like"/>
    <property type="match status" value="1"/>
</dbReference>
<comment type="caution">
    <text evidence="3">The sequence shown here is derived from an EMBL/GenBank/DDBJ whole genome shotgun (WGS) entry which is preliminary data.</text>
</comment>
<evidence type="ECO:0000256" key="1">
    <source>
        <dbReference type="RuleBase" id="RU362001"/>
    </source>
</evidence>
<feature type="coiled-coil region" evidence="2">
    <location>
        <begin position="8"/>
        <end position="35"/>
    </location>
</feature>
<keyword evidence="4" id="KW-1185">Reference proteome</keyword>
<accession>A0A3A9ZFF7</accession>
<dbReference type="OrthoDB" id="3268062at2"/>
<dbReference type="AlphaFoldDB" id="A0A3A9ZFF7"/>
<dbReference type="InterPro" id="IPR010310">
    <property type="entry name" value="T7SS_ESAT-6-like"/>
</dbReference>
<dbReference type="NCBIfam" id="TIGR03930">
    <property type="entry name" value="WXG100_ESAT6"/>
    <property type="match status" value="1"/>
</dbReference>
<name>A0A3A9ZFF7_9ACTN</name>
<comment type="similarity">
    <text evidence="1">Belongs to the WXG100 family.</text>
</comment>
<sequence>MADVNVTYEDMRQAGNRLKQEYEQMDAKLDELQSYIQGLVSDGYVTGRSSGAFDDQYQQFTTGAKQMLQGLEGLGSFLIQAADTFEQTDEGLASGISG</sequence>
<gene>
    <name evidence="3" type="ORF">D7294_03220</name>
</gene>
<dbReference type="Pfam" id="PF06013">
    <property type="entry name" value="WXG100"/>
    <property type="match status" value="1"/>
</dbReference>
<dbReference type="InterPro" id="IPR036689">
    <property type="entry name" value="ESAT-6-like_sf"/>
</dbReference>
<reference evidence="3 4" key="1">
    <citation type="journal article" date="2014" name="Int. J. Syst. Evol. Microbiol.">
        <title>Streptomyces hoynatensis sp. nov., isolated from deep marine sediment.</title>
        <authorList>
            <person name="Veyisoglu A."/>
            <person name="Sahin N."/>
        </authorList>
    </citation>
    <scope>NUCLEOTIDE SEQUENCE [LARGE SCALE GENOMIC DNA]</scope>
    <source>
        <strain evidence="3 4">KCTC 29097</strain>
    </source>
</reference>
<dbReference type="EMBL" id="RBAL01000001">
    <property type="protein sequence ID" value="RKN47192.1"/>
    <property type="molecule type" value="Genomic_DNA"/>
</dbReference>
<organism evidence="3 4">
    <name type="scientific">Streptomyces hoynatensis</name>
    <dbReference type="NCBI Taxonomy" id="1141874"/>
    <lineage>
        <taxon>Bacteria</taxon>
        <taxon>Bacillati</taxon>
        <taxon>Actinomycetota</taxon>
        <taxon>Actinomycetes</taxon>
        <taxon>Kitasatosporales</taxon>
        <taxon>Streptomycetaceae</taxon>
        <taxon>Streptomyces</taxon>
    </lineage>
</organism>
<evidence type="ECO:0000313" key="4">
    <source>
        <dbReference type="Proteomes" id="UP000272474"/>
    </source>
</evidence>
<protein>
    <recommendedName>
        <fullName evidence="1">ESAT-6-like protein</fullName>
    </recommendedName>
</protein>
<dbReference type="RefSeq" id="WP_120675110.1">
    <property type="nucleotide sequence ID" value="NZ_RBAL01000001.1"/>
</dbReference>
<dbReference type="Proteomes" id="UP000272474">
    <property type="component" value="Unassembled WGS sequence"/>
</dbReference>
<evidence type="ECO:0000256" key="2">
    <source>
        <dbReference type="SAM" id="Coils"/>
    </source>
</evidence>